<sequence length="297" mass="30892">MMPFFAWYSAVNHSALQICIMILPSSDFHTLCPSLQTILEEEYQDSIGMQGQKCQSLLLAYTATGAVNNSSVLCAPTPPGRAVELGAGGGGGGGTIKHGLHSAPFLSPCRATVVPRETRHHSVSVAPQLLQSHTGTPRGQNLNNGDGGSPSSPILEPNSIYNEPCDSKDLHSSTRRSGTRRASLTAGIYCDTEHHKAYDSSPRDAYPVSPSNKIAPTNLCNRLLLPPPAHACLCGGVAEAIVAAATLRLGFCCGGGGGGHESGRLLTFPPPGSVSCSGMVGFALSLYTPPTGSLRSL</sequence>
<feature type="compositionally biased region" description="Polar residues" evidence="1">
    <location>
        <begin position="129"/>
        <end position="152"/>
    </location>
</feature>
<evidence type="ECO:0000313" key="2">
    <source>
        <dbReference type="EMBL" id="VDM03844.1"/>
    </source>
</evidence>
<organism evidence="4">
    <name type="scientific">Schistocephalus solidus</name>
    <name type="common">Tapeworm</name>
    <dbReference type="NCBI Taxonomy" id="70667"/>
    <lineage>
        <taxon>Eukaryota</taxon>
        <taxon>Metazoa</taxon>
        <taxon>Spiralia</taxon>
        <taxon>Lophotrochozoa</taxon>
        <taxon>Platyhelminthes</taxon>
        <taxon>Cestoda</taxon>
        <taxon>Eucestoda</taxon>
        <taxon>Diphyllobothriidea</taxon>
        <taxon>Diphyllobothriidae</taxon>
        <taxon>Schistocephalus</taxon>
    </lineage>
</organism>
<dbReference type="WBParaSite" id="SSLN_0001812201-mRNA-1">
    <property type="protein sequence ID" value="SSLN_0001812201-mRNA-1"/>
    <property type="gene ID" value="SSLN_0001812201"/>
</dbReference>
<evidence type="ECO:0000313" key="4">
    <source>
        <dbReference type="WBParaSite" id="SSLN_0001812201-mRNA-1"/>
    </source>
</evidence>
<protein>
    <submittedName>
        <fullName evidence="2 4">Uncharacterized protein</fullName>
    </submittedName>
</protein>
<evidence type="ECO:0000313" key="3">
    <source>
        <dbReference type="Proteomes" id="UP000275846"/>
    </source>
</evidence>
<dbReference type="OrthoDB" id="10255013at2759"/>
<reference evidence="4" key="1">
    <citation type="submission" date="2016-06" db="UniProtKB">
        <authorList>
            <consortium name="WormBaseParasite"/>
        </authorList>
    </citation>
    <scope>IDENTIFICATION</scope>
</reference>
<keyword evidence="3" id="KW-1185">Reference proteome</keyword>
<dbReference type="EMBL" id="UYSU01042544">
    <property type="protein sequence ID" value="VDM03844.1"/>
    <property type="molecule type" value="Genomic_DNA"/>
</dbReference>
<proteinExistence type="predicted"/>
<accession>A0A183TLW0</accession>
<evidence type="ECO:0000256" key="1">
    <source>
        <dbReference type="SAM" id="MobiDB-lite"/>
    </source>
</evidence>
<name>A0A183TLW0_SCHSO</name>
<feature type="region of interest" description="Disordered" evidence="1">
    <location>
        <begin position="117"/>
        <end position="160"/>
    </location>
</feature>
<dbReference type="AlphaFoldDB" id="A0A183TLW0"/>
<dbReference type="STRING" id="70667.A0A183TLW0"/>
<dbReference type="Proteomes" id="UP000275846">
    <property type="component" value="Unassembled WGS sequence"/>
</dbReference>
<reference evidence="2 3" key="2">
    <citation type="submission" date="2018-11" db="EMBL/GenBank/DDBJ databases">
        <authorList>
            <consortium name="Pathogen Informatics"/>
        </authorList>
    </citation>
    <scope>NUCLEOTIDE SEQUENCE [LARGE SCALE GENOMIC DNA]</scope>
    <source>
        <strain evidence="2 3">NST_G2</strain>
    </source>
</reference>
<gene>
    <name evidence="2" type="ORF">SSLN_LOCUS17458</name>
</gene>